<sequence>MEHIAIGKTVEDAVAQALQEKGWDYAEIDIEVLDHGKRGFLKKRPAIVRLTRKEISDRKTLEENVLHFLEQIQKEEESREDTVLVEISSEPEPDVSSYYWEGDTLILPKDAFQKPLYLHPPRFTILYQNGIAVNEPFLLDPAVSIVRTVPGEQLEDWSEIYVSEDEMEVSIRLKEEAAYECIPVILHYSDRAELHFDEIEKKTIPFSSGDVYEHLQRRGIVYGINFDGIASWVDGKQSRTLPMIIAAGKPKQDGEDTQFLPLYGKSDKRMEETTETIDWFALQDVGSVKAGEKILEIVPPTEGRNGFTVYGTPILAEPGKPLPLALGPGTRKTDSGRYVVAAFDGRPEYKNKQIRVYPVYIHPGDLTLKTGSIKFNGDVIIKGNVTDGLGVKATGNVLVHGSVTYGRIIADGDIHVQQNVIGSHLVAGGNTAFYQTLAYRLEDILSGLQYICQAYAQLSRSAAFSTNDLRNTGLGRLVKLLVETKLQNFESNILSLCSFYAEQPGEKPREATAWLERIRQLFIGLGPFQIQSIHPIEELHASGTTLMQTFRQYAAKSSHIVSNYVHHSTLQASGKITIIGLGAYNSNLFAGDDITVIGKNGIVRGGKLEAGNKITVQELGGVAEVKTLACVQRQEGEILADTVYPGVTIQIKQMRHEVKKAGRLAQFKINHKTGKLDTFMLKQGEETQWK</sequence>
<dbReference type="PANTHER" id="PTHR38032:SF1">
    <property type="entry name" value="RNA-BINDING PROTEIN KHPB N-TERMINAL DOMAIN-CONTAINING PROTEIN"/>
    <property type="match status" value="1"/>
</dbReference>
<dbReference type="InterPro" id="IPR046865">
    <property type="entry name" value="FapA_b_solenoid"/>
</dbReference>
<feature type="domain" description="RNA-binding protein KhpB N-terminal" evidence="1">
    <location>
        <begin position="4"/>
        <end position="53"/>
    </location>
</feature>
<evidence type="ECO:0000259" key="1">
    <source>
        <dbReference type="SMART" id="SM01245"/>
    </source>
</evidence>
<dbReference type="InterPro" id="IPR036145">
    <property type="entry name" value="MinC_C_sf"/>
</dbReference>
<dbReference type="SUPFAM" id="SSF63848">
    <property type="entry name" value="Cell-division inhibitor MinC, C-terminal domain"/>
    <property type="match status" value="1"/>
</dbReference>
<dbReference type="Pfam" id="PF14804">
    <property type="entry name" value="Jag_N"/>
    <property type="match status" value="1"/>
</dbReference>
<dbReference type="SMART" id="SM01245">
    <property type="entry name" value="Jag_N"/>
    <property type="match status" value="1"/>
</dbReference>
<reference evidence="2 3" key="1">
    <citation type="submission" date="2019-07" db="EMBL/GenBank/DDBJ databases">
        <title>Whole genome shotgun sequence of Aneurinibacillus danicus NBRC 102444.</title>
        <authorList>
            <person name="Hosoyama A."/>
            <person name="Uohara A."/>
            <person name="Ohji S."/>
            <person name="Ichikawa N."/>
        </authorList>
    </citation>
    <scope>NUCLEOTIDE SEQUENCE [LARGE SCALE GENOMIC DNA]</scope>
    <source>
        <strain evidence="2 3">NBRC 102444</strain>
    </source>
</reference>
<accession>A0A511V9V4</accession>
<organism evidence="2 3">
    <name type="scientific">Aneurinibacillus danicus</name>
    <dbReference type="NCBI Taxonomy" id="267746"/>
    <lineage>
        <taxon>Bacteria</taxon>
        <taxon>Bacillati</taxon>
        <taxon>Bacillota</taxon>
        <taxon>Bacilli</taxon>
        <taxon>Bacillales</taxon>
        <taxon>Paenibacillaceae</taxon>
        <taxon>Aneurinibacillus group</taxon>
        <taxon>Aneurinibacillus</taxon>
    </lineage>
</organism>
<dbReference type="Gene3D" id="3.30.30.80">
    <property type="entry name" value="probable RNA-binding protein from clostridium symbiosum atcc 14940"/>
    <property type="match status" value="1"/>
</dbReference>
<comment type="caution">
    <text evidence="2">The sequence shown here is derived from an EMBL/GenBank/DDBJ whole genome shotgun (WGS) entry which is preliminary data.</text>
</comment>
<proteinExistence type="predicted"/>
<dbReference type="PANTHER" id="PTHR38032">
    <property type="entry name" value="POLYMERASE-RELATED"/>
    <property type="match status" value="1"/>
</dbReference>
<dbReference type="InterPro" id="IPR046866">
    <property type="entry name" value="FapA_N"/>
</dbReference>
<dbReference type="AlphaFoldDB" id="A0A511V9V4"/>
<dbReference type="InterPro" id="IPR005646">
    <property type="entry name" value="FapA"/>
</dbReference>
<dbReference type="EMBL" id="BJXX01000112">
    <property type="protein sequence ID" value="GEN35051.1"/>
    <property type="molecule type" value="Genomic_DNA"/>
</dbReference>
<dbReference type="GO" id="GO:0000902">
    <property type="term" value="P:cell morphogenesis"/>
    <property type="evidence" value="ECO:0007669"/>
    <property type="project" value="InterPro"/>
</dbReference>
<evidence type="ECO:0000313" key="3">
    <source>
        <dbReference type="Proteomes" id="UP000321157"/>
    </source>
</evidence>
<dbReference type="Pfam" id="PF20250">
    <property type="entry name" value="FapA_N"/>
    <property type="match status" value="1"/>
</dbReference>
<gene>
    <name evidence="2" type="ORF">ADA01nite_25110</name>
</gene>
<dbReference type="OrthoDB" id="1279at2"/>
<keyword evidence="3" id="KW-1185">Reference proteome</keyword>
<name>A0A511V9V4_9BACL</name>
<dbReference type="RefSeq" id="WP_146810321.1">
    <property type="nucleotide sequence ID" value="NZ_BJXX01000112.1"/>
</dbReference>
<evidence type="ECO:0000313" key="2">
    <source>
        <dbReference type="EMBL" id="GEN35051.1"/>
    </source>
</evidence>
<dbReference type="InterPro" id="IPR038247">
    <property type="entry name" value="Jag_N_dom_sf"/>
</dbReference>
<protein>
    <recommendedName>
        <fullName evidence="1">RNA-binding protein KhpB N-terminal domain-containing protein</fullName>
    </recommendedName>
</protein>
<dbReference type="Pfam" id="PF03961">
    <property type="entry name" value="FapA"/>
    <property type="match status" value="1"/>
</dbReference>
<dbReference type="Proteomes" id="UP000321157">
    <property type="component" value="Unassembled WGS sequence"/>
</dbReference>
<dbReference type="InterPro" id="IPR032782">
    <property type="entry name" value="KhpB_N"/>
</dbReference>